<gene>
    <name evidence="1" type="ORF">S03H2_34965</name>
</gene>
<dbReference type="AlphaFoldDB" id="X1HRI1"/>
<accession>X1HRI1</accession>
<sequence length="58" mass="7027">IATEKKNKPTCSYDFCLMYIPKWTNELQKQSENIQNKYKIFLDPSICHVREEEYPIQE</sequence>
<dbReference type="EMBL" id="BARU01021358">
    <property type="protein sequence ID" value="GAH59665.1"/>
    <property type="molecule type" value="Genomic_DNA"/>
</dbReference>
<proteinExistence type="predicted"/>
<name>X1HRI1_9ZZZZ</name>
<protein>
    <submittedName>
        <fullName evidence="1">Uncharacterized protein</fullName>
    </submittedName>
</protein>
<feature type="non-terminal residue" evidence="1">
    <location>
        <position position="1"/>
    </location>
</feature>
<evidence type="ECO:0000313" key="1">
    <source>
        <dbReference type="EMBL" id="GAH59665.1"/>
    </source>
</evidence>
<organism evidence="1">
    <name type="scientific">marine sediment metagenome</name>
    <dbReference type="NCBI Taxonomy" id="412755"/>
    <lineage>
        <taxon>unclassified sequences</taxon>
        <taxon>metagenomes</taxon>
        <taxon>ecological metagenomes</taxon>
    </lineage>
</organism>
<reference evidence="1" key="1">
    <citation type="journal article" date="2014" name="Front. Microbiol.">
        <title>High frequency of phylogenetically diverse reductive dehalogenase-homologous genes in deep subseafloor sedimentary metagenomes.</title>
        <authorList>
            <person name="Kawai M."/>
            <person name="Futagami T."/>
            <person name="Toyoda A."/>
            <person name="Takaki Y."/>
            <person name="Nishi S."/>
            <person name="Hori S."/>
            <person name="Arai W."/>
            <person name="Tsubouchi T."/>
            <person name="Morono Y."/>
            <person name="Uchiyama I."/>
            <person name="Ito T."/>
            <person name="Fujiyama A."/>
            <person name="Inagaki F."/>
            <person name="Takami H."/>
        </authorList>
    </citation>
    <scope>NUCLEOTIDE SEQUENCE</scope>
    <source>
        <strain evidence="1">Expedition CK06-06</strain>
    </source>
</reference>
<comment type="caution">
    <text evidence="1">The sequence shown here is derived from an EMBL/GenBank/DDBJ whole genome shotgun (WGS) entry which is preliminary data.</text>
</comment>